<feature type="region of interest" description="Disordered" evidence="1">
    <location>
        <begin position="175"/>
        <end position="209"/>
    </location>
</feature>
<evidence type="ECO:0000256" key="1">
    <source>
        <dbReference type="SAM" id="MobiDB-lite"/>
    </source>
</evidence>
<feature type="region of interest" description="Disordered" evidence="1">
    <location>
        <begin position="25"/>
        <end position="144"/>
    </location>
</feature>
<name>A0A0G4FHA8_9ALVE</name>
<feature type="compositionally biased region" description="Low complexity" evidence="1">
    <location>
        <begin position="125"/>
        <end position="140"/>
    </location>
</feature>
<dbReference type="EMBL" id="CDMZ01000370">
    <property type="protein sequence ID" value="CEM12807.1"/>
    <property type="molecule type" value="Genomic_DNA"/>
</dbReference>
<feature type="compositionally biased region" description="Polar residues" evidence="1">
    <location>
        <begin position="758"/>
        <end position="775"/>
    </location>
</feature>
<feature type="compositionally biased region" description="Polar residues" evidence="1">
    <location>
        <begin position="39"/>
        <end position="51"/>
    </location>
</feature>
<feature type="region of interest" description="Disordered" evidence="1">
    <location>
        <begin position="467"/>
        <end position="503"/>
    </location>
</feature>
<feature type="compositionally biased region" description="Polar residues" evidence="1">
    <location>
        <begin position="59"/>
        <end position="72"/>
    </location>
</feature>
<feature type="compositionally biased region" description="Polar residues" evidence="1">
    <location>
        <begin position="664"/>
        <end position="692"/>
    </location>
</feature>
<dbReference type="AlphaFoldDB" id="A0A0G4FHA8"/>
<proteinExistence type="predicted"/>
<evidence type="ECO:0000313" key="2">
    <source>
        <dbReference type="EMBL" id="CEM12807.1"/>
    </source>
</evidence>
<reference evidence="2" key="1">
    <citation type="submission" date="2014-11" db="EMBL/GenBank/DDBJ databases">
        <authorList>
            <person name="Otto D Thomas"/>
            <person name="Naeem Raeece"/>
        </authorList>
    </citation>
    <scope>NUCLEOTIDE SEQUENCE</scope>
</reference>
<protein>
    <submittedName>
        <fullName evidence="2">Uncharacterized protein</fullName>
    </submittedName>
</protein>
<gene>
    <name evidence="2" type="ORF">Cvel_17003</name>
</gene>
<accession>A0A0G4FHA8</accession>
<sequence>MTRRHSNRATHGGALLLSNPFVGFQVEESDSDDQDIGQAKQNDASPNSKRSPTAEDFQQHVTFRGKQQSPSARGTRPDSQQSTTPEPSPQPEQNGGRFRRQNVPDLVSGASTFSDDTTDSEDDLPAGVVPLPSSPSPSASRNRHRHPFEFSAEALRTIKSTFFVKQESFLWHNHAPASAPSTSQGGNSKGRSKDQPDKVTTDASAPDETAVIDMGPMLVRADPRALKRHLAVVHGLSGETIERLLKSIRALTSTLRASSSASAGGGVGEPEGDSCLIEDSSGISGEGKGVSWEAFLEALQREGLCRDAVTDIALFGTSRIRIRHVATKYFRDHTPGVPPFAKVEHCVRAAFPDHEGDLYCTAAKDGVVGLWEARPEFGSFGTLSFQAANLRHRQEARISALRQEGAMRAKRETEKARRIELAMEEMVSRAGALMARARKKEAERSLKDRRTSGLGGAAGKLAWEVFQKHQQSKKQQKTGTAPGGGAGGNANSAEGQQALEEEKEWQERALRGVKFARLRFKQILREIRESGKRDSAMLEERRQLNLLVERQREQDTFFPQVNQTAPFGQQALRVKNVGFAAPFLQMQALAASRLPLPDGSVLDDIISFLLKPSAADREREKERARERERERSRASQERRNMFAEKAAKVVVATGGNEATPRPPSSQRSVSTIIQAQPQPSKVSQTANRQSTGDPLKDNDPSQKHQQSSAVTAHESHQPSNKRNLAVPLLDFTRLPRSPSSLNGSFRGPSRGATDRRPLTSSRRPSMQTGASRSAE</sequence>
<feature type="region of interest" description="Disordered" evidence="1">
    <location>
        <begin position="614"/>
        <end position="775"/>
    </location>
</feature>
<feature type="compositionally biased region" description="Basic and acidic residues" evidence="1">
    <location>
        <begin position="191"/>
        <end position="200"/>
    </location>
</feature>
<feature type="compositionally biased region" description="Basic and acidic residues" evidence="1">
    <location>
        <begin position="614"/>
        <end position="647"/>
    </location>
</feature>
<feature type="compositionally biased region" description="Low complexity" evidence="1">
    <location>
        <begin position="489"/>
        <end position="498"/>
    </location>
</feature>
<dbReference type="VEuPathDB" id="CryptoDB:Cvel_17003"/>
<organism evidence="2">
    <name type="scientific">Chromera velia CCMP2878</name>
    <dbReference type="NCBI Taxonomy" id="1169474"/>
    <lineage>
        <taxon>Eukaryota</taxon>
        <taxon>Sar</taxon>
        <taxon>Alveolata</taxon>
        <taxon>Colpodellida</taxon>
        <taxon>Chromeraceae</taxon>
        <taxon>Chromera</taxon>
    </lineage>
</organism>